<dbReference type="PATRIC" id="fig|1286171.3.peg.1976"/>
<feature type="chain" id="PRO_5004913410" evidence="2">
    <location>
        <begin position="22"/>
        <end position="509"/>
    </location>
</feature>
<dbReference type="eggNOG" id="COG3391">
    <property type="taxonomic scope" value="Bacteria"/>
</dbReference>
<sequence>MKKLIAGFLAAILTASSAVYAEPPEFSGGVGNEYEYEEVVFISGKPIKFTGEMAVSESEKETEKKTSYKFKLTPADKSIDGSLTRSITLVTTYKTWDGKGQTSADTTVDKYSEKIELGKDKYELKDFQFSKSDLIDNRPVSDFYSGNLKGRKYYTINKDQGTVTVDISGADTGYRNFWGDTGTNIIDMGFDYDRKIEADDGVDGQDLQWRGTARIVTSDSMMKTLRYSPNDATLSSFSGGNMRITSREMTSRYTYELPELEEGSGGIDQGDGKFMVPEDGSDKGTIELSRSMVPRLERLAVPKFRDLSGHWAQTHIEKLYSLDVLDEGGDFFTPDVAMTRAEYIKAVMKACNIRPTMEAQKSARASRRAPKEESVFDDVSISDEDYAYIKDAYNKGIVKGSQNGMFRPGAPLTRAEAVTILVRALGFESKAPTPGFASGFTDDRSIQPWAKASIYVARETGLVQGDSQGRINPEAVMKRSEASAMIIRLLEFMQRDLQRDYREDIVSFK</sequence>
<organism evidence="4 5">
    <name type="scientific">Peptoclostridium acidaminophilum DSM 3953</name>
    <dbReference type="NCBI Taxonomy" id="1286171"/>
    <lineage>
        <taxon>Bacteria</taxon>
        <taxon>Bacillati</taxon>
        <taxon>Bacillota</taxon>
        <taxon>Clostridia</taxon>
        <taxon>Peptostreptococcales</taxon>
        <taxon>Peptoclostridiaceae</taxon>
        <taxon>Peptoclostridium</taxon>
    </lineage>
</organism>
<keyword evidence="1" id="KW-0677">Repeat</keyword>
<feature type="signal peptide" evidence="2">
    <location>
        <begin position="1"/>
        <end position="21"/>
    </location>
</feature>
<evidence type="ECO:0000256" key="2">
    <source>
        <dbReference type="SAM" id="SignalP"/>
    </source>
</evidence>
<accession>W8U8Y0</accession>
<keyword evidence="2" id="KW-0732">Signal</keyword>
<dbReference type="STRING" id="1286171.EAL2_c20300"/>
<protein>
    <submittedName>
        <fullName evidence="4">S-layer domain protein</fullName>
    </submittedName>
</protein>
<feature type="domain" description="SLH" evidence="3">
    <location>
        <begin position="437"/>
        <end position="500"/>
    </location>
</feature>
<keyword evidence="5" id="KW-1185">Reference proteome</keyword>
<dbReference type="InterPro" id="IPR001119">
    <property type="entry name" value="SLH_dom"/>
</dbReference>
<dbReference type="KEGG" id="eac:EAL2_c20300"/>
<dbReference type="RefSeq" id="WP_025436246.1">
    <property type="nucleotide sequence ID" value="NZ_CP007452.1"/>
</dbReference>
<feature type="domain" description="SLH" evidence="3">
    <location>
        <begin position="372"/>
        <end position="435"/>
    </location>
</feature>
<evidence type="ECO:0000256" key="1">
    <source>
        <dbReference type="ARBA" id="ARBA00022737"/>
    </source>
</evidence>
<reference evidence="4 5" key="1">
    <citation type="journal article" date="2014" name="Genome Announc.">
        <title>Complete Genome Sequence of Amino Acid-Utilizing Eubacterium acidaminophilum al-2 (DSM 3953).</title>
        <authorList>
            <person name="Poehlein A."/>
            <person name="Andreesen J.R."/>
            <person name="Daniel R."/>
        </authorList>
    </citation>
    <scope>NUCLEOTIDE SEQUENCE [LARGE SCALE GENOMIC DNA]</scope>
    <source>
        <strain evidence="4 5">DSM 3953</strain>
    </source>
</reference>
<proteinExistence type="predicted"/>
<dbReference type="OrthoDB" id="2985276at2"/>
<dbReference type="AlphaFoldDB" id="W8U8Y0"/>
<feature type="domain" description="SLH" evidence="3">
    <location>
        <begin position="299"/>
        <end position="361"/>
    </location>
</feature>
<dbReference type="EMBL" id="CP007452">
    <property type="protein sequence ID" value="AHM57311.1"/>
    <property type="molecule type" value="Genomic_DNA"/>
</dbReference>
<evidence type="ECO:0000313" key="5">
    <source>
        <dbReference type="Proteomes" id="UP000019591"/>
    </source>
</evidence>
<evidence type="ECO:0000259" key="3">
    <source>
        <dbReference type="PROSITE" id="PS51272"/>
    </source>
</evidence>
<name>W8U8Y0_PEPAC</name>
<dbReference type="HOGENOM" id="CLU_539606_0_0_9"/>
<dbReference type="Pfam" id="PF00395">
    <property type="entry name" value="SLH"/>
    <property type="match status" value="3"/>
</dbReference>
<evidence type="ECO:0000313" key="4">
    <source>
        <dbReference type="EMBL" id="AHM57311.1"/>
    </source>
</evidence>
<dbReference type="Proteomes" id="UP000019591">
    <property type="component" value="Chromosome"/>
</dbReference>
<dbReference type="PROSITE" id="PS51272">
    <property type="entry name" value="SLH"/>
    <property type="match status" value="3"/>
</dbReference>
<gene>
    <name evidence="4" type="ORF">EAL2_c20300</name>
</gene>